<dbReference type="AlphaFoldDB" id="M0M170"/>
<evidence type="ECO:0000313" key="2">
    <source>
        <dbReference type="Proteomes" id="UP000011607"/>
    </source>
</evidence>
<dbReference type="STRING" id="1227454.C446_08866"/>
<dbReference type="Proteomes" id="UP000011607">
    <property type="component" value="Unassembled WGS sequence"/>
</dbReference>
<reference evidence="1 2" key="1">
    <citation type="journal article" date="2014" name="PLoS Genet.">
        <title>Phylogenetically driven sequencing of extremely halophilic archaea reveals strategies for static and dynamic osmo-response.</title>
        <authorList>
            <person name="Becker E.A."/>
            <person name="Seitzer P.M."/>
            <person name="Tritt A."/>
            <person name="Larsen D."/>
            <person name="Krusor M."/>
            <person name="Yao A.I."/>
            <person name="Wu D."/>
            <person name="Madern D."/>
            <person name="Eisen J.A."/>
            <person name="Darling A.E."/>
            <person name="Facciotti M.T."/>
        </authorList>
    </citation>
    <scope>NUCLEOTIDE SEQUENCE [LARGE SCALE GENOMIC DNA]</scope>
    <source>
        <strain evidence="1 2">JCM 10879</strain>
    </source>
</reference>
<proteinExistence type="predicted"/>
<protein>
    <submittedName>
        <fullName evidence="1">Uncharacterized protein</fullName>
    </submittedName>
</protein>
<sequence>MTCGEKTRMVAVLEDHMEGRVTRRHVLTAAGAVAGLFAGCTKDDSLDDSDWQQLHRWLEASRFTITDARFKFQQWFDAPDSVPSILIELLHVETEELLLEYREEVDPLTFELPEGTITVSGDGWGLNGDDEQISLTVRRVGMVLGAVDNACEQFTAVNGDPDALESRDEFDRVIDEGGERLGEIEEIVVTGRLDQSGPH</sequence>
<evidence type="ECO:0000313" key="1">
    <source>
        <dbReference type="EMBL" id="EMA39168.1"/>
    </source>
</evidence>
<comment type="caution">
    <text evidence="1">The sequence shown here is derived from an EMBL/GenBank/DDBJ whole genome shotgun (WGS) entry which is preliminary data.</text>
</comment>
<organism evidence="1 2">
    <name type="scientific">Halobiforma nitratireducens JCM 10879</name>
    <dbReference type="NCBI Taxonomy" id="1227454"/>
    <lineage>
        <taxon>Archaea</taxon>
        <taxon>Methanobacteriati</taxon>
        <taxon>Methanobacteriota</taxon>
        <taxon>Stenosarchaea group</taxon>
        <taxon>Halobacteria</taxon>
        <taxon>Halobacteriales</taxon>
        <taxon>Natrialbaceae</taxon>
        <taxon>Halobiforma</taxon>
    </lineage>
</organism>
<keyword evidence="2" id="KW-1185">Reference proteome</keyword>
<name>M0M170_9EURY</name>
<dbReference type="EMBL" id="AOMA01000085">
    <property type="protein sequence ID" value="EMA39168.1"/>
    <property type="molecule type" value="Genomic_DNA"/>
</dbReference>
<accession>M0M170</accession>
<gene>
    <name evidence="1" type="ORF">C446_08866</name>
</gene>